<sequence length="150" mass="16630">MWKLTKTITILAITLAIVTACTKQQDSGDEQAKKTTIKTGDIKEDYKEMTVNDFVLKLSSTSVKDDTLTLHLDVENQFEDERLFDALVLNIQNADGDNLAVAADNNLGQALKSGEKTEGVVSFNAIGDGPYEVIYDDLEGTEQKLWEINR</sequence>
<evidence type="ECO:0008006" key="3">
    <source>
        <dbReference type="Google" id="ProtNLM"/>
    </source>
</evidence>
<protein>
    <recommendedName>
        <fullName evidence="3">DUF4352 domain-containing protein</fullName>
    </recommendedName>
</protein>
<reference evidence="1" key="2">
    <citation type="submission" date="2020-09" db="EMBL/GenBank/DDBJ databases">
        <authorList>
            <person name="Sun Q."/>
            <person name="Zhou Y."/>
        </authorList>
    </citation>
    <scope>NUCLEOTIDE SEQUENCE</scope>
    <source>
        <strain evidence="1">CGMCC 1.15760</strain>
    </source>
</reference>
<dbReference type="EMBL" id="BMJT01000002">
    <property type="protein sequence ID" value="GGG14505.1"/>
    <property type="molecule type" value="Genomic_DNA"/>
</dbReference>
<evidence type="ECO:0000313" key="1">
    <source>
        <dbReference type="EMBL" id="GGG14505.1"/>
    </source>
</evidence>
<evidence type="ECO:0000313" key="2">
    <source>
        <dbReference type="Proteomes" id="UP000616608"/>
    </source>
</evidence>
<dbReference type="Proteomes" id="UP000616608">
    <property type="component" value="Unassembled WGS sequence"/>
</dbReference>
<keyword evidence="2" id="KW-1185">Reference proteome</keyword>
<reference evidence="1" key="1">
    <citation type="journal article" date="2014" name="Int. J. Syst. Evol. Microbiol.">
        <title>Complete genome sequence of Corynebacterium casei LMG S-19264T (=DSM 44701T), isolated from a smear-ripened cheese.</title>
        <authorList>
            <consortium name="US DOE Joint Genome Institute (JGI-PGF)"/>
            <person name="Walter F."/>
            <person name="Albersmeier A."/>
            <person name="Kalinowski J."/>
            <person name="Ruckert C."/>
        </authorList>
    </citation>
    <scope>NUCLEOTIDE SEQUENCE</scope>
    <source>
        <strain evidence="1">CGMCC 1.15760</strain>
    </source>
</reference>
<gene>
    <name evidence="1" type="ORF">GCM10007425_05990</name>
</gene>
<dbReference type="AlphaFoldDB" id="A0A917FYR8"/>
<name>A0A917FYR8_9BACI</name>
<dbReference type="RefSeq" id="WP_188613537.1">
    <property type="nucleotide sequence ID" value="NZ_BMJT01000002.1"/>
</dbReference>
<dbReference type="PROSITE" id="PS51257">
    <property type="entry name" value="PROKAR_LIPOPROTEIN"/>
    <property type="match status" value="1"/>
</dbReference>
<organism evidence="1 2">
    <name type="scientific">Lysinibacillus alkalisoli</name>
    <dbReference type="NCBI Taxonomy" id="1911548"/>
    <lineage>
        <taxon>Bacteria</taxon>
        <taxon>Bacillati</taxon>
        <taxon>Bacillota</taxon>
        <taxon>Bacilli</taxon>
        <taxon>Bacillales</taxon>
        <taxon>Bacillaceae</taxon>
        <taxon>Lysinibacillus</taxon>
    </lineage>
</organism>
<accession>A0A917FYR8</accession>
<proteinExistence type="predicted"/>
<comment type="caution">
    <text evidence="1">The sequence shown here is derived from an EMBL/GenBank/DDBJ whole genome shotgun (WGS) entry which is preliminary data.</text>
</comment>